<feature type="transmembrane region" description="Helical" evidence="7">
    <location>
        <begin position="178"/>
        <end position="197"/>
    </location>
</feature>
<evidence type="ECO:0000259" key="8">
    <source>
        <dbReference type="Pfam" id="PF00892"/>
    </source>
</evidence>
<organism evidence="9 10">
    <name type="scientific">Vagococcus allomyrinae</name>
    <dbReference type="NCBI Taxonomy" id="2794353"/>
    <lineage>
        <taxon>Bacteria</taxon>
        <taxon>Bacillati</taxon>
        <taxon>Bacillota</taxon>
        <taxon>Bacilli</taxon>
        <taxon>Lactobacillales</taxon>
        <taxon>Enterococcaceae</taxon>
        <taxon>Vagococcus</taxon>
    </lineage>
</organism>
<feature type="transmembrane region" description="Helical" evidence="7">
    <location>
        <begin position="209"/>
        <end position="228"/>
    </location>
</feature>
<feature type="transmembrane region" description="Helical" evidence="7">
    <location>
        <begin position="151"/>
        <end position="171"/>
    </location>
</feature>
<reference evidence="9" key="1">
    <citation type="submission" date="2020-12" db="EMBL/GenBank/DDBJ databases">
        <title>Vagococcus allomyrinae sp. nov. and Enterococcus lavae sp. nov., isolated from the larvae of Allomyrina dichotoma.</title>
        <authorList>
            <person name="Lee S.D."/>
        </authorList>
    </citation>
    <scope>NUCLEOTIDE SEQUENCE</scope>
    <source>
        <strain evidence="9">BWB3-3</strain>
    </source>
</reference>
<feature type="domain" description="EamA" evidence="8">
    <location>
        <begin position="148"/>
        <end position="281"/>
    </location>
</feature>
<feature type="transmembrane region" description="Helical" evidence="7">
    <location>
        <begin position="240"/>
        <end position="259"/>
    </location>
</feature>
<feature type="transmembrane region" description="Helical" evidence="7">
    <location>
        <begin position="265"/>
        <end position="283"/>
    </location>
</feature>
<keyword evidence="4 7" id="KW-0812">Transmembrane</keyword>
<keyword evidence="10" id="KW-1185">Reference proteome</keyword>
<evidence type="ECO:0000256" key="5">
    <source>
        <dbReference type="ARBA" id="ARBA00022989"/>
    </source>
</evidence>
<protein>
    <submittedName>
        <fullName evidence="9">DMT family transporter</fullName>
    </submittedName>
</protein>
<dbReference type="PANTHER" id="PTHR42920:SF5">
    <property type="entry name" value="EAMA DOMAIN-CONTAINING PROTEIN"/>
    <property type="match status" value="1"/>
</dbReference>
<evidence type="ECO:0000313" key="9">
    <source>
        <dbReference type="EMBL" id="MBP1040465.1"/>
    </source>
</evidence>
<dbReference type="AlphaFoldDB" id="A0A940P9A2"/>
<dbReference type="Pfam" id="PF00892">
    <property type="entry name" value="EamA"/>
    <property type="match status" value="2"/>
</dbReference>
<dbReference type="PANTHER" id="PTHR42920">
    <property type="entry name" value="OS03G0707200 PROTEIN-RELATED"/>
    <property type="match status" value="1"/>
</dbReference>
<dbReference type="InterPro" id="IPR051258">
    <property type="entry name" value="Diverse_Substrate_Transporter"/>
</dbReference>
<evidence type="ECO:0000256" key="4">
    <source>
        <dbReference type="ARBA" id="ARBA00022692"/>
    </source>
</evidence>
<dbReference type="Proteomes" id="UP000674938">
    <property type="component" value="Unassembled WGS sequence"/>
</dbReference>
<name>A0A940P9A2_9ENTE</name>
<feature type="transmembrane region" description="Helical" evidence="7">
    <location>
        <begin position="96"/>
        <end position="114"/>
    </location>
</feature>
<evidence type="ECO:0000256" key="2">
    <source>
        <dbReference type="ARBA" id="ARBA00007362"/>
    </source>
</evidence>
<dbReference type="InterPro" id="IPR000620">
    <property type="entry name" value="EamA_dom"/>
</dbReference>
<accession>A0A940P9A2</accession>
<feature type="transmembrane region" description="Helical" evidence="7">
    <location>
        <begin position="70"/>
        <end position="90"/>
    </location>
</feature>
<evidence type="ECO:0000256" key="3">
    <source>
        <dbReference type="ARBA" id="ARBA00022475"/>
    </source>
</evidence>
<dbReference type="SUPFAM" id="SSF103481">
    <property type="entry name" value="Multidrug resistance efflux transporter EmrE"/>
    <property type="match status" value="2"/>
</dbReference>
<feature type="transmembrane region" description="Helical" evidence="7">
    <location>
        <begin position="39"/>
        <end position="58"/>
    </location>
</feature>
<keyword evidence="3" id="KW-1003">Cell membrane</keyword>
<evidence type="ECO:0000256" key="7">
    <source>
        <dbReference type="SAM" id="Phobius"/>
    </source>
</evidence>
<evidence type="ECO:0000256" key="6">
    <source>
        <dbReference type="ARBA" id="ARBA00023136"/>
    </source>
</evidence>
<comment type="subcellular location">
    <subcellularLocation>
        <location evidence="1">Cell membrane</location>
        <topology evidence="1">Multi-pass membrane protein</topology>
    </subcellularLocation>
</comment>
<comment type="similarity">
    <text evidence="2">Belongs to the EamA transporter family.</text>
</comment>
<comment type="caution">
    <text evidence="9">The sequence shown here is derived from an EMBL/GenBank/DDBJ whole genome shotgun (WGS) entry which is preliminary data.</text>
</comment>
<dbReference type="EMBL" id="JAEEGA010000003">
    <property type="protein sequence ID" value="MBP1040465.1"/>
    <property type="molecule type" value="Genomic_DNA"/>
</dbReference>
<feature type="domain" description="EamA" evidence="8">
    <location>
        <begin position="7"/>
        <end position="137"/>
    </location>
</feature>
<feature type="transmembrane region" description="Helical" evidence="7">
    <location>
        <begin position="121"/>
        <end position="139"/>
    </location>
</feature>
<keyword evidence="5 7" id="KW-1133">Transmembrane helix</keyword>
<dbReference type="InterPro" id="IPR037185">
    <property type="entry name" value="EmrE-like"/>
</dbReference>
<proteinExistence type="inferred from homology"/>
<dbReference type="GO" id="GO:0005886">
    <property type="term" value="C:plasma membrane"/>
    <property type="evidence" value="ECO:0007669"/>
    <property type="project" value="UniProtKB-SubCell"/>
</dbReference>
<sequence length="297" mass="32489">MARSRRLGQLGLIAVAIIWGNGFVASSLALAYFNPFQILAIRFTLAFVVLVVLNLKRLRTLKKPTVIKSAFLGVILYLAFMFQTIGLQYTTPSRNAFLTAVNVVIVPFLGLLIFRKKIPIKGLIGAIVSFLGIAFISLDTSKLTFLNRGDVLTLVCACFFALHIFFTDIFVKEDQAWAITLIQMGGAAACSLLMLVFNGGTMPSLSQQSLVPVLYLGLISTLVAYFLQTYSQMYTTSSEAAVILSTEAFFGMLGAVLLLNEVVNLQMIIGAILIFLGILIVELKPKAKKLSEGEERI</sequence>
<gene>
    <name evidence="9" type="ORF">I6N95_05575</name>
</gene>
<evidence type="ECO:0000313" key="10">
    <source>
        <dbReference type="Proteomes" id="UP000674938"/>
    </source>
</evidence>
<keyword evidence="6 7" id="KW-0472">Membrane</keyword>
<feature type="transmembrane region" description="Helical" evidence="7">
    <location>
        <begin position="12"/>
        <end position="33"/>
    </location>
</feature>
<evidence type="ECO:0000256" key="1">
    <source>
        <dbReference type="ARBA" id="ARBA00004651"/>
    </source>
</evidence>
<dbReference type="RefSeq" id="WP_209525462.1">
    <property type="nucleotide sequence ID" value="NZ_JAEEGA010000003.1"/>
</dbReference>